<sequence length="126" mass="13846">MNNLALLSICCVAACCYVEAAFEDFVVRSDSKESVHSNDLAFGCDADNEEHELIASEDMLVDGAADSQLLLRLLMQHAQRLGVSVEQLAKMHSMQEGEPFDSEMGCSAAEPASYGQEPSWYDVFFN</sequence>
<dbReference type="AlphaFoldDB" id="A0A6P8XX82"/>
<gene>
    <name evidence="3" type="primary">LOC117566579</name>
</gene>
<evidence type="ECO:0000256" key="1">
    <source>
        <dbReference type="SAM" id="SignalP"/>
    </source>
</evidence>
<reference evidence="3" key="1">
    <citation type="submission" date="2025-08" db="UniProtKB">
        <authorList>
            <consortium name="RefSeq"/>
        </authorList>
    </citation>
    <scope>IDENTIFICATION</scope>
    <source>
        <strain evidence="3">15112-1751.03</strain>
        <tissue evidence="3">Whole Adult</tissue>
    </source>
</reference>
<dbReference type="GeneID" id="117566579"/>
<keyword evidence="1" id="KW-0732">Signal</keyword>
<dbReference type="Proteomes" id="UP000515160">
    <property type="component" value="Chromosome 3"/>
</dbReference>
<dbReference type="OrthoDB" id="7861561at2759"/>
<proteinExistence type="predicted"/>
<evidence type="ECO:0000313" key="2">
    <source>
        <dbReference type="Proteomes" id="UP000515160"/>
    </source>
</evidence>
<name>A0A6P8XX82_DROAB</name>
<keyword evidence="2" id="KW-1185">Reference proteome</keyword>
<organism evidence="2 3">
    <name type="scientific">Drosophila albomicans</name>
    <name type="common">Fruit fly</name>
    <dbReference type="NCBI Taxonomy" id="7291"/>
    <lineage>
        <taxon>Eukaryota</taxon>
        <taxon>Metazoa</taxon>
        <taxon>Ecdysozoa</taxon>
        <taxon>Arthropoda</taxon>
        <taxon>Hexapoda</taxon>
        <taxon>Insecta</taxon>
        <taxon>Pterygota</taxon>
        <taxon>Neoptera</taxon>
        <taxon>Endopterygota</taxon>
        <taxon>Diptera</taxon>
        <taxon>Brachycera</taxon>
        <taxon>Muscomorpha</taxon>
        <taxon>Ephydroidea</taxon>
        <taxon>Drosophilidae</taxon>
        <taxon>Drosophila</taxon>
    </lineage>
</organism>
<feature type="chain" id="PRO_5027590316" evidence="1">
    <location>
        <begin position="21"/>
        <end position="126"/>
    </location>
</feature>
<protein>
    <submittedName>
        <fullName evidence="3">Uncharacterized protein LOC117566579</fullName>
    </submittedName>
</protein>
<dbReference type="RefSeq" id="XP_034102012.1">
    <property type="nucleotide sequence ID" value="XM_034246121.2"/>
</dbReference>
<evidence type="ECO:0000313" key="3">
    <source>
        <dbReference type="RefSeq" id="XP_034102012.1"/>
    </source>
</evidence>
<accession>A0A6P8XX82</accession>
<feature type="signal peptide" evidence="1">
    <location>
        <begin position="1"/>
        <end position="20"/>
    </location>
</feature>